<keyword evidence="3" id="KW-1185">Reference proteome</keyword>
<dbReference type="PANTHER" id="PTHR42749">
    <property type="entry name" value="CELL SHAPE-DETERMINING PROTEIN MREB"/>
    <property type="match status" value="1"/>
</dbReference>
<dbReference type="AlphaFoldDB" id="A0A9P8LFK3"/>
<dbReference type="Gene3D" id="3.30.420.40">
    <property type="match status" value="1"/>
</dbReference>
<sequence>MSADSNLELVVGVDLGLTCTGVAFCEAKKTQPNVIYKWPQDPKREAGRGVTYKVPTRLAYLGGRRSCVSWGFKCPDSDAGGTRELAIKEHFKLLLDPEVWNGAFADEPDLAPGEIGDVQDWLRDFLAALYEHIVSYFTEEFTREKWEKGRVQYIFSIPTTWQRKTVIEKFEEIVRDAGFGKVKGQTLTIGLSEAEAAAIYTAMYPKEHRVLSWPDESGLRTTKKLIPAYRVNSDMDSSIKLDQLSHVDGKPIGSVQIDSAFQELTENRLLAAYQCRSPNSQQQKLKEAFRSNEPRITCKFAAREMTRGDFQFHKHHCGDGLADLKEACIPVPGLGRDFDFDFAACQGNKGEEAGEAWVIKGGMMVYKKETIEELFNKQTNEIVKFIEEQLEHLQKSAPNKQVSYIVLSGGLGSSAYVQTRISSTFNSKGIEILVSTEPQLAVCKGLVIDRLHYLQSNSSALRTRLCRGSYGIYITPPLSVRKKKKEGFRKRDLHFLSQWKTKLSSNATASLNKNDNDKIHWLIKKDEPVEVVKCMVSRVVDRAHPRRAWVDEIVFSSADKNDLPTHMPSKLSADGVKPPRTIAFLESNLRDLPQDKAPFPFDSSDSEQESPSPSPHKHKSGNKGKYNDNNNKTINKPSGESQKARPKPRGRGAWPFQLKSRASAASQPEQVVINYEITVSIGPEGLDFKSSVFSNKRTPGIADQAGGDIVGELSDIDSGVYVGEEEYKENSGEGKITVGNRLIPLNWSIFPDDDEEPREEEGEDDEEGMYEERRSVEIGE</sequence>
<name>A0A9P8LFK3_9PEZI</name>
<feature type="compositionally biased region" description="Acidic residues" evidence="1">
    <location>
        <begin position="751"/>
        <end position="769"/>
    </location>
</feature>
<reference evidence="2" key="1">
    <citation type="submission" date="2021-03" db="EMBL/GenBank/DDBJ databases">
        <title>Comparative genomics and phylogenomic investigation of the class Geoglossomycetes provide insights into ecological specialization and systematics.</title>
        <authorList>
            <person name="Melie T."/>
            <person name="Pirro S."/>
            <person name="Miller A.N."/>
            <person name="Quandt A."/>
        </authorList>
    </citation>
    <scope>NUCLEOTIDE SEQUENCE</scope>
    <source>
        <strain evidence="2">CAQ_001_2017</strain>
    </source>
</reference>
<dbReference type="EMBL" id="JAGHQM010000206">
    <property type="protein sequence ID" value="KAH0563412.1"/>
    <property type="molecule type" value="Genomic_DNA"/>
</dbReference>
<protein>
    <recommendedName>
        <fullName evidence="4">Actin-like ATPase domain-containing protein</fullName>
    </recommendedName>
</protein>
<comment type="caution">
    <text evidence="2">The sequence shown here is derived from an EMBL/GenBank/DDBJ whole genome shotgun (WGS) entry which is preliminary data.</text>
</comment>
<feature type="region of interest" description="Disordered" evidence="1">
    <location>
        <begin position="588"/>
        <end position="654"/>
    </location>
</feature>
<dbReference type="Proteomes" id="UP000750711">
    <property type="component" value="Unassembled WGS sequence"/>
</dbReference>
<dbReference type="PANTHER" id="PTHR42749:SF1">
    <property type="entry name" value="CELL SHAPE-DETERMINING PROTEIN MREB"/>
    <property type="match status" value="1"/>
</dbReference>
<proteinExistence type="predicted"/>
<feature type="compositionally biased region" description="Low complexity" evidence="1">
    <location>
        <begin position="623"/>
        <end position="632"/>
    </location>
</feature>
<dbReference type="InterPro" id="IPR043129">
    <property type="entry name" value="ATPase_NBD"/>
</dbReference>
<evidence type="ECO:0008006" key="4">
    <source>
        <dbReference type="Google" id="ProtNLM"/>
    </source>
</evidence>
<evidence type="ECO:0000256" key="1">
    <source>
        <dbReference type="SAM" id="MobiDB-lite"/>
    </source>
</evidence>
<feature type="compositionally biased region" description="Basic and acidic residues" evidence="1">
    <location>
        <begin position="770"/>
        <end position="780"/>
    </location>
</feature>
<dbReference type="CDD" id="cd10170">
    <property type="entry name" value="ASKHA_NBD_HSP70"/>
    <property type="match status" value="1"/>
</dbReference>
<accession>A0A9P8LFK3</accession>
<feature type="region of interest" description="Disordered" evidence="1">
    <location>
        <begin position="747"/>
        <end position="780"/>
    </location>
</feature>
<organism evidence="2 3">
    <name type="scientific">Trichoglossum hirsutum</name>
    <dbReference type="NCBI Taxonomy" id="265104"/>
    <lineage>
        <taxon>Eukaryota</taxon>
        <taxon>Fungi</taxon>
        <taxon>Dikarya</taxon>
        <taxon>Ascomycota</taxon>
        <taxon>Pezizomycotina</taxon>
        <taxon>Geoglossomycetes</taxon>
        <taxon>Geoglossales</taxon>
        <taxon>Geoglossaceae</taxon>
        <taxon>Trichoglossum</taxon>
    </lineage>
</organism>
<evidence type="ECO:0000313" key="3">
    <source>
        <dbReference type="Proteomes" id="UP000750711"/>
    </source>
</evidence>
<evidence type="ECO:0000313" key="2">
    <source>
        <dbReference type="EMBL" id="KAH0563412.1"/>
    </source>
</evidence>
<dbReference type="SUPFAM" id="SSF53067">
    <property type="entry name" value="Actin-like ATPase domain"/>
    <property type="match status" value="1"/>
</dbReference>
<gene>
    <name evidence="2" type="ORF">GP486_002017</name>
</gene>